<feature type="non-terminal residue" evidence="1">
    <location>
        <position position="119"/>
    </location>
</feature>
<evidence type="ECO:0000313" key="1">
    <source>
        <dbReference type="EMBL" id="CAB0005328.1"/>
    </source>
</evidence>
<reference evidence="1 2" key="1">
    <citation type="submission" date="2020-02" db="EMBL/GenBank/DDBJ databases">
        <authorList>
            <person name="Ferguson B K."/>
        </authorList>
    </citation>
    <scope>NUCLEOTIDE SEQUENCE [LARGE SCALE GENOMIC DNA]</scope>
</reference>
<protein>
    <submittedName>
        <fullName evidence="1">Uncharacterized protein</fullName>
    </submittedName>
</protein>
<name>A0A6H5GQW9_9HEMI</name>
<dbReference type="AlphaFoldDB" id="A0A6H5GQW9"/>
<keyword evidence="2" id="KW-1185">Reference proteome</keyword>
<organism evidence="1 2">
    <name type="scientific">Nesidiocoris tenuis</name>
    <dbReference type="NCBI Taxonomy" id="355587"/>
    <lineage>
        <taxon>Eukaryota</taxon>
        <taxon>Metazoa</taxon>
        <taxon>Ecdysozoa</taxon>
        <taxon>Arthropoda</taxon>
        <taxon>Hexapoda</taxon>
        <taxon>Insecta</taxon>
        <taxon>Pterygota</taxon>
        <taxon>Neoptera</taxon>
        <taxon>Paraneoptera</taxon>
        <taxon>Hemiptera</taxon>
        <taxon>Heteroptera</taxon>
        <taxon>Panheteroptera</taxon>
        <taxon>Cimicomorpha</taxon>
        <taxon>Miridae</taxon>
        <taxon>Dicyphina</taxon>
        <taxon>Nesidiocoris</taxon>
    </lineage>
</organism>
<sequence length="119" mass="14638">MRKAMDLQDREETVDLWQKRLILLDRVFPDGPERLKSLFSKIFGLTWFGEFTVDLHYFKTVVCKWHLPKMYASNFEKRSKNSGRNYFCLITINEEKYVRREFQEKLAWRSIFLLRHHFK</sequence>
<dbReference type="Proteomes" id="UP000479000">
    <property type="component" value="Unassembled WGS sequence"/>
</dbReference>
<gene>
    <name evidence="1" type="ORF">NTEN_LOCUS10805</name>
</gene>
<proteinExistence type="predicted"/>
<evidence type="ECO:0000313" key="2">
    <source>
        <dbReference type="Proteomes" id="UP000479000"/>
    </source>
</evidence>
<dbReference type="EMBL" id="CADCXU010016279">
    <property type="protein sequence ID" value="CAB0005328.1"/>
    <property type="molecule type" value="Genomic_DNA"/>
</dbReference>
<accession>A0A6H5GQW9</accession>